<keyword evidence="3" id="KW-0378">Hydrolase</keyword>
<dbReference type="InterPro" id="IPR007569">
    <property type="entry name" value="DUF559"/>
</dbReference>
<proteinExistence type="predicted"/>
<reference evidence="3 4" key="1">
    <citation type="submission" date="2019-01" db="EMBL/GenBank/DDBJ databases">
        <authorList>
            <person name="Chen W.-M."/>
        </authorList>
    </citation>
    <scope>NUCLEOTIDE SEQUENCE [LARGE SCALE GENOMIC DNA]</scope>
    <source>
        <strain evidence="3 4">CCP-7</strain>
    </source>
</reference>
<dbReference type="CDD" id="cd01038">
    <property type="entry name" value="Endonuclease_DUF559"/>
    <property type="match status" value="1"/>
</dbReference>
<feature type="region of interest" description="Disordered" evidence="1">
    <location>
        <begin position="107"/>
        <end position="129"/>
    </location>
</feature>
<feature type="domain" description="DUF559" evidence="2">
    <location>
        <begin position="1"/>
        <end position="96"/>
    </location>
</feature>
<dbReference type="InterPro" id="IPR011335">
    <property type="entry name" value="Restrct_endonuc-II-like"/>
</dbReference>
<dbReference type="GO" id="GO:0004519">
    <property type="term" value="F:endonuclease activity"/>
    <property type="evidence" value="ECO:0007669"/>
    <property type="project" value="UniProtKB-KW"/>
</dbReference>
<gene>
    <name evidence="3" type="ORF">EOD43_15185</name>
</gene>
<dbReference type="InterPro" id="IPR047216">
    <property type="entry name" value="Endonuclease_DUF559_bact"/>
</dbReference>
<name>A0A437M046_9SPHN</name>
<dbReference type="OrthoDB" id="9798754at2"/>
<keyword evidence="3" id="KW-0255">Endonuclease</keyword>
<evidence type="ECO:0000313" key="3">
    <source>
        <dbReference type="EMBL" id="RVT90884.1"/>
    </source>
</evidence>
<accession>A0A437M046</accession>
<dbReference type="AlphaFoldDB" id="A0A437M046"/>
<protein>
    <submittedName>
        <fullName evidence="3">Endonuclease domain-containing protein</fullName>
    </submittedName>
</protein>
<keyword evidence="3" id="KW-0540">Nuclease</keyword>
<dbReference type="PANTHER" id="PTHR38590">
    <property type="entry name" value="BLL0828 PROTEIN"/>
    <property type="match status" value="1"/>
</dbReference>
<comment type="caution">
    <text evidence="3">The sequence shown here is derived from an EMBL/GenBank/DDBJ whole genome shotgun (WGS) entry which is preliminary data.</text>
</comment>
<dbReference type="Gene3D" id="3.40.960.10">
    <property type="entry name" value="VSR Endonuclease"/>
    <property type="match status" value="1"/>
</dbReference>
<dbReference type="SUPFAM" id="SSF52980">
    <property type="entry name" value="Restriction endonuclease-like"/>
    <property type="match status" value="1"/>
</dbReference>
<evidence type="ECO:0000256" key="1">
    <source>
        <dbReference type="SAM" id="MobiDB-lite"/>
    </source>
</evidence>
<evidence type="ECO:0000313" key="4">
    <source>
        <dbReference type="Proteomes" id="UP000282971"/>
    </source>
</evidence>
<dbReference type="EMBL" id="SACN01000002">
    <property type="protein sequence ID" value="RVT90884.1"/>
    <property type="molecule type" value="Genomic_DNA"/>
</dbReference>
<organism evidence="3 4">
    <name type="scientific">Sphingomonas crocodyli</name>
    <dbReference type="NCBI Taxonomy" id="1979270"/>
    <lineage>
        <taxon>Bacteria</taxon>
        <taxon>Pseudomonadati</taxon>
        <taxon>Pseudomonadota</taxon>
        <taxon>Alphaproteobacteria</taxon>
        <taxon>Sphingomonadales</taxon>
        <taxon>Sphingomonadaceae</taxon>
        <taxon>Sphingomonas</taxon>
    </lineage>
</organism>
<keyword evidence="4" id="KW-1185">Reference proteome</keyword>
<dbReference type="Pfam" id="PF04480">
    <property type="entry name" value="DUF559"/>
    <property type="match status" value="1"/>
</dbReference>
<dbReference type="PANTHER" id="PTHR38590:SF1">
    <property type="entry name" value="BLL0828 PROTEIN"/>
    <property type="match status" value="1"/>
</dbReference>
<evidence type="ECO:0000259" key="2">
    <source>
        <dbReference type="Pfam" id="PF04480"/>
    </source>
</evidence>
<sequence length="129" mass="14372">MRAEPTPFEDRLWQHLRGSRLNDLKFSRQIAIGGFICDFVCRNLRLVIEVDGDTHDAARDADRDHALGRMGYRVLRVRNEDVAGNLDGVLRAIVEVAAGRPTKVELLGRDTRSSGVTHPPTPSLGREGE</sequence>
<dbReference type="Proteomes" id="UP000282971">
    <property type="component" value="Unassembled WGS sequence"/>
</dbReference>